<feature type="region of interest" description="Disordered" evidence="1">
    <location>
        <begin position="801"/>
        <end position="849"/>
    </location>
</feature>
<organism evidence="2 3">
    <name type="scientific">Marchantia polymorpha subsp. ruderalis</name>
    <dbReference type="NCBI Taxonomy" id="1480154"/>
    <lineage>
        <taxon>Eukaryota</taxon>
        <taxon>Viridiplantae</taxon>
        <taxon>Streptophyta</taxon>
        <taxon>Embryophyta</taxon>
        <taxon>Marchantiophyta</taxon>
        <taxon>Marchantiopsida</taxon>
        <taxon>Marchantiidae</taxon>
        <taxon>Marchantiales</taxon>
        <taxon>Marchantiaceae</taxon>
        <taxon>Marchantia</taxon>
    </lineage>
</organism>
<feature type="region of interest" description="Disordered" evidence="1">
    <location>
        <begin position="160"/>
        <end position="183"/>
    </location>
</feature>
<evidence type="ECO:0000313" key="3">
    <source>
        <dbReference type="Proteomes" id="UP000077202"/>
    </source>
</evidence>
<protein>
    <submittedName>
        <fullName evidence="2">Uncharacterized protein</fullName>
    </submittedName>
</protein>
<feature type="region of interest" description="Disordered" evidence="1">
    <location>
        <begin position="214"/>
        <end position="237"/>
    </location>
</feature>
<feature type="compositionally biased region" description="Acidic residues" evidence="1">
    <location>
        <begin position="161"/>
        <end position="170"/>
    </location>
</feature>
<comment type="caution">
    <text evidence="2">The sequence shown here is derived from an EMBL/GenBank/DDBJ whole genome shotgun (WGS) entry which is preliminary data.</text>
</comment>
<gene>
    <name evidence="2" type="ORF">AXG93_590s1020</name>
</gene>
<proteinExistence type="predicted"/>
<accession>A0A176VUN6</accession>
<evidence type="ECO:0000256" key="1">
    <source>
        <dbReference type="SAM" id="MobiDB-lite"/>
    </source>
</evidence>
<reference evidence="2" key="1">
    <citation type="submission" date="2016-03" db="EMBL/GenBank/DDBJ databases">
        <title>Mechanisms controlling the formation of the plant cell surface in tip-growing cells are functionally conserved among land plants.</title>
        <authorList>
            <person name="Honkanen S."/>
            <person name="Jones V.A."/>
            <person name="Morieri G."/>
            <person name="Champion C."/>
            <person name="Hetherington A.J."/>
            <person name="Kelly S."/>
            <person name="Saint-Marcoux D."/>
            <person name="Proust H."/>
            <person name="Prescott H."/>
            <person name="Dolan L."/>
        </authorList>
    </citation>
    <scope>NUCLEOTIDE SEQUENCE [LARGE SCALE GENOMIC DNA]</scope>
    <source>
        <tissue evidence="2">Whole gametophyte</tissue>
    </source>
</reference>
<dbReference type="AlphaFoldDB" id="A0A176VUN6"/>
<dbReference type="EMBL" id="LVLJ01002576">
    <property type="protein sequence ID" value="OAE24509.1"/>
    <property type="molecule type" value="Genomic_DNA"/>
</dbReference>
<evidence type="ECO:0000313" key="2">
    <source>
        <dbReference type="EMBL" id="OAE24509.1"/>
    </source>
</evidence>
<dbReference type="Proteomes" id="UP000077202">
    <property type="component" value="Unassembled WGS sequence"/>
</dbReference>
<keyword evidence="3" id="KW-1185">Reference proteome</keyword>
<name>A0A176VUN6_MARPO</name>
<sequence>MELFMSSAACQSRYLDNNNVSVSSMAALASMLLAAKDSHIGATSTASGADKDKSCCTPTCVLAEGESNSPNSTTFLSLTGQNLNQTMLITPQLEATNSQPCPPTRIENIDDRVTKSGIASKEPSAVSSHESVERGAFLTDPQIDDAWVRNGLYGEKKVVSEDEINDESDSDSLPLNSPRRRAPVHSAAKLHDDYNLPLIVEVSQSLGGDKRTAPQQQFGIVGPDPESVPKITDKPQDSDVTLDERVLVEQRRRDPHGIYYPVPSRNNENVRLDGGEWRIANQRVVGSFPGEYDNYERNSHLESFLPVPGDVMILQRPRRPFLESYLGANPGGNTTIFVDRNYFERDQNAREEIEFQMQRFFNHNDMIVRFGKFMPGWLWRPQSTIDFFIFKRPDQRVPGKWYMHDRLPNQIKLAPPDFFFPQVMVMYRPVPLPPNIQAFIPRVTDIVIRPSANLVAQLTHDTFKTFGFVDEDLILRVSIMKSRNTYRIFTADLYMMETGLPAVLPVPSSTHSPPYIHWAWIFRGRDVQMFGPPQRDPRTGLDTILDLNGIEPFVRRPIPHWGLFEAVWGRRPDPNEWKLIWIENMTNSEICLGNWVALYTNLSDFVTMHRACTLFCANSLSCTRKSIPHADDDLGAGRENFNWYKPQIFILNSQSEIGVLGLSHCNLSNISDYCVLRSEFRVWFVSYFTLLALHDFTHLMGNSLEILEVHRLSLLFELPTGQWIEFVMFTISQLYSTFILIQKSGKYRLAPSKSVNLLASHPEVDRMVQISNLLQSNRTLDSEGSHSRLWDRPWIENWAKKSKKKSSAPKPVSNETKDPPPPPPPVEQKPEAPEPAPTTSNVDPRVVQQPVEPYRGLQLGSRAEGLRIIPGDIMITRRSRPPFDPAGASSHPMANPGGRCTLFVDHGYFERRRKDVYELEHMMDRCFDEGDMIVRFGSFSIYWLWSFLNPFECFEFQWETPPPSWFLFSRAQSKPLPPPLKTFNRRWMVVGRQQPELPDAQAIRPRLGDIIIRREEAMVWWQSDFRFQTEDLLIRAGYEREPDSELTLAAVEMYECSVHSVTEFMGRNSTEVISIIWTFLGRDMQYYGPGLIGQDQMRLQFNGPSGRSLSNRPSVNTLALD</sequence>